<reference evidence="3" key="1">
    <citation type="submission" date="2022-04" db="EMBL/GenBank/DDBJ databases">
        <title>Alcanivorax sp. CY1518 draft genome sequence.</title>
        <authorList>
            <person name="Zhao G."/>
            <person name="An M."/>
        </authorList>
    </citation>
    <scope>NUCLEOTIDE SEQUENCE</scope>
    <source>
        <strain evidence="3">CY1518</strain>
    </source>
</reference>
<protein>
    <recommendedName>
        <fullName evidence="2">UPF0102 protein MU846_09470</fullName>
    </recommendedName>
</protein>
<proteinExistence type="inferred from homology"/>
<comment type="similarity">
    <text evidence="1 2">Belongs to the UPF0102 family.</text>
</comment>
<gene>
    <name evidence="3" type="ORF">MU846_09470</name>
</gene>
<name>A0ABT0E7X7_9GAMM</name>
<dbReference type="SUPFAM" id="SSF52980">
    <property type="entry name" value="Restriction endonuclease-like"/>
    <property type="match status" value="1"/>
</dbReference>
<comment type="caution">
    <text evidence="3">The sequence shown here is derived from an EMBL/GenBank/DDBJ whole genome shotgun (WGS) entry which is preliminary data.</text>
</comment>
<evidence type="ECO:0000256" key="2">
    <source>
        <dbReference type="HAMAP-Rule" id="MF_00048"/>
    </source>
</evidence>
<dbReference type="Pfam" id="PF02021">
    <property type="entry name" value="UPF0102"/>
    <property type="match status" value="1"/>
</dbReference>
<evidence type="ECO:0000313" key="4">
    <source>
        <dbReference type="Proteomes" id="UP001165524"/>
    </source>
</evidence>
<dbReference type="PANTHER" id="PTHR34039:SF1">
    <property type="entry name" value="UPF0102 PROTEIN YRAN"/>
    <property type="match status" value="1"/>
</dbReference>
<dbReference type="EMBL" id="JALKII010000005">
    <property type="protein sequence ID" value="MCK0537940.1"/>
    <property type="molecule type" value="Genomic_DNA"/>
</dbReference>
<dbReference type="HAMAP" id="MF_00048">
    <property type="entry name" value="UPF0102"/>
    <property type="match status" value="1"/>
</dbReference>
<dbReference type="PANTHER" id="PTHR34039">
    <property type="entry name" value="UPF0102 PROTEIN YRAN"/>
    <property type="match status" value="1"/>
</dbReference>
<evidence type="ECO:0000313" key="3">
    <source>
        <dbReference type="EMBL" id="MCK0537940.1"/>
    </source>
</evidence>
<dbReference type="CDD" id="cd20736">
    <property type="entry name" value="PoNe_Nuclease"/>
    <property type="match status" value="1"/>
</dbReference>
<keyword evidence="4" id="KW-1185">Reference proteome</keyword>
<sequence length="134" mass="15315">MTSRVRSLIERLGPDRRSRGASAEQLAERWLIEQGLTLVTRNYRCRMGEIDLIMRHRACLVFVEVRWRSGSGFGSASASVTRNKQQRLIRAARHYLARHPQAADLDCRFDVVGMAPGAAGRPDFEWIQHAFYAE</sequence>
<dbReference type="InterPro" id="IPR003509">
    <property type="entry name" value="UPF0102_YraN-like"/>
</dbReference>
<dbReference type="RefSeq" id="WP_246952041.1">
    <property type="nucleotide sequence ID" value="NZ_JALKII010000005.1"/>
</dbReference>
<dbReference type="Proteomes" id="UP001165524">
    <property type="component" value="Unassembled WGS sequence"/>
</dbReference>
<dbReference type="NCBIfam" id="NF009154">
    <property type="entry name" value="PRK12497.3-3"/>
    <property type="match status" value="1"/>
</dbReference>
<dbReference type="Gene3D" id="3.40.1350.10">
    <property type="match status" value="1"/>
</dbReference>
<dbReference type="NCBIfam" id="TIGR00252">
    <property type="entry name" value="YraN family protein"/>
    <property type="match status" value="1"/>
</dbReference>
<accession>A0ABT0E7X7</accession>
<dbReference type="NCBIfam" id="NF009150">
    <property type="entry name" value="PRK12497.1-3"/>
    <property type="match status" value="1"/>
</dbReference>
<dbReference type="InterPro" id="IPR011856">
    <property type="entry name" value="tRNA_endonuc-like_dom_sf"/>
</dbReference>
<dbReference type="InterPro" id="IPR011335">
    <property type="entry name" value="Restrct_endonuc-II-like"/>
</dbReference>
<organism evidence="3 4">
    <name type="scientific">Alcanivorax quisquiliarum</name>
    <dbReference type="NCBI Taxonomy" id="2933565"/>
    <lineage>
        <taxon>Bacteria</taxon>
        <taxon>Pseudomonadati</taxon>
        <taxon>Pseudomonadota</taxon>
        <taxon>Gammaproteobacteria</taxon>
        <taxon>Oceanospirillales</taxon>
        <taxon>Alcanivoracaceae</taxon>
        <taxon>Alcanivorax</taxon>
    </lineage>
</organism>
<evidence type="ECO:0000256" key="1">
    <source>
        <dbReference type="ARBA" id="ARBA00006738"/>
    </source>
</evidence>